<dbReference type="InterPro" id="IPR011712">
    <property type="entry name" value="Sig_transdc_His_kin_sub3_dim/P"/>
</dbReference>
<dbReference type="InterPro" id="IPR015943">
    <property type="entry name" value="WD40/YVTN_repeat-like_dom_sf"/>
</dbReference>
<keyword evidence="4" id="KW-0812">Transmembrane</keyword>
<dbReference type="GO" id="GO:0046983">
    <property type="term" value="F:protein dimerization activity"/>
    <property type="evidence" value="ECO:0007669"/>
    <property type="project" value="InterPro"/>
</dbReference>
<gene>
    <name evidence="6" type="ordered locus">Acid_2189</name>
</gene>
<dbReference type="AlphaFoldDB" id="Q025Z0"/>
<dbReference type="Gene3D" id="3.30.565.10">
    <property type="entry name" value="Histidine kinase-like ATPase, C-terminal domain"/>
    <property type="match status" value="1"/>
</dbReference>
<evidence type="ECO:0000256" key="3">
    <source>
        <dbReference type="ARBA" id="ARBA00023012"/>
    </source>
</evidence>
<dbReference type="InterPro" id="IPR011123">
    <property type="entry name" value="Y_Y_Y"/>
</dbReference>
<dbReference type="Pfam" id="PF07494">
    <property type="entry name" value="Reg_prop"/>
    <property type="match status" value="5"/>
</dbReference>
<protein>
    <submittedName>
        <fullName evidence="6">Histidine kinase</fullName>
    </submittedName>
</protein>
<dbReference type="KEGG" id="sus:Acid_2189"/>
<evidence type="ECO:0000313" key="6">
    <source>
        <dbReference type="EMBL" id="ABJ83179.1"/>
    </source>
</evidence>
<dbReference type="Pfam" id="PF07495">
    <property type="entry name" value="Y_Y_Y"/>
    <property type="match status" value="1"/>
</dbReference>
<dbReference type="InParanoid" id="Q025Z0"/>
<dbReference type="eggNOG" id="COG3292">
    <property type="taxonomic scope" value="Bacteria"/>
</dbReference>
<accession>Q025Z0</accession>
<dbReference type="SMART" id="SM00387">
    <property type="entry name" value="HATPase_c"/>
    <property type="match status" value="1"/>
</dbReference>
<dbReference type="InterPro" id="IPR013783">
    <property type="entry name" value="Ig-like_fold"/>
</dbReference>
<name>Q025Z0_SOLUE</name>
<dbReference type="InterPro" id="IPR050482">
    <property type="entry name" value="Sensor_HK_TwoCompSys"/>
</dbReference>
<dbReference type="InterPro" id="IPR036890">
    <property type="entry name" value="HATPase_C_sf"/>
</dbReference>
<dbReference type="eggNOG" id="COG4585">
    <property type="taxonomic scope" value="Bacteria"/>
</dbReference>
<dbReference type="InterPro" id="IPR003594">
    <property type="entry name" value="HATPase_dom"/>
</dbReference>
<dbReference type="Pfam" id="PF07730">
    <property type="entry name" value="HisKA_3"/>
    <property type="match status" value="1"/>
</dbReference>
<dbReference type="PANTHER" id="PTHR24421:SF62">
    <property type="entry name" value="SENSORY TRANSDUCTION HISTIDINE KINASE"/>
    <property type="match status" value="1"/>
</dbReference>
<dbReference type="GO" id="GO:0000155">
    <property type="term" value="F:phosphorelay sensor kinase activity"/>
    <property type="evidence" value="ECO:0007669"/>
    <property type="project" value="InterPro"/>
</dbReference>
<dbReference type="PROSITE" id="PS50109">
    <property type="entry name" value="HIS_KIN"/>
    <property type="match status" value="1"/>
</dbReference>
<dbReference type="SUPFAM" id="SSF55874">
    <property type="entry name" value="ATPase domain of HSP90 chaperone/DNA topoisomerase II/histidine kinase"/>
    <property type="match status" value="1"/>
</dbReference>
<proteinExistence type="predicted"/>
<dbReference type="HOGENOM" id="CLU_000445_28_2_0"/>
<dbReference type="CDD" id="cd16917">
    <property type="entry name" value="HATPase_UhpB-NarQ-NarX-like"/>
    <property type="match status" value="1"/>
</dbReference>
<dbReference type="SUPFAM" id="SSF63829">
    <property type="entry name" value="Calcium-dependent phosphotriesterase"/>
    <property type="match status" value="3"/>
</dbReference>
<dbReference type="InterPro" id="IPR005467">
    <property type="entry name" value="His_kinase_dom"/>
</dbReference>
<dbReference type="InterPro" id="IPR011110">
    <property type="entry name" value="Reg_prop"/>
</dbReference>
<evidence type="ECO:0000256" key="4">
    <source>
        <dbReference type="SAM" id="Phobius"/>
    </source>
</evidence>
<sequence>MAAWLAPGALALDPRKSLTQYSRTEWTQERGLPQDTIRAITQTKDGYLWLGTDEGLARFDGYEFVVFSKSNGDLPDNSITALAAAIDGSLWIGTQNGLTQYRDGRFHTFTTKQGLPDSAITALYSDHDDDLWIVAGIYLARYKDGHFTNFRPEVDIPITSARAVCEDSRHDLWVAGFSRVVRRAGNSFVSEISTEGLGGMVVLSMIADRQGNIWVAGNNGIIRRAPDGSLTKFGIRDGLPDLVVRALWADRDGNIWAGTNSGMARLQDGRFVTTGRDGANDIDVVRCLFEDREGDLWIGANGGLSRWRNDIFLVYGKSEGLPSDAPNTVFQDHSGRVWVGFNDAGLMLFDGAPPRQYSVREGLPDREVFQIREAVNGDLLITTRSGVTRMHNGNFQTYTPPDPLARKGIFDALEDERGDLWLATPAGLSVVRNKQFHNVVPGGPLLIDFMVTLSVGADGAIWAGTYGKGIWKVKDGERRQYTTSDGLSSDQIRSLYHDADGVLWIATFGGGLNALHDGKFFHYAAKDGLLSDNIGKVYDDGESLWLSTTRGICRISKRQLFDFSAHKISHLEPQNYGVEDGLRSAQCAPAYPTAGGGIRTADGRLWFTTSRGLAVLDPGIRKPVALPPSAHIVQMTANGAPVDLTQAARLGPSSERIQVRYTGIHLSAPERVQYFYRLEGLDSDWVPAGSRRLINYNSLRHGKYRFVVRAELPGGPSSTESYEFEMRPQFWETAWFRALVGLAMLGAAWAIYQLRLRQIRSRFALVLEERARLAREIHDTLAQGFVGISSQLDAVAMSMPAEATPARGYLDLARRMARHSLTEARRSVMDLRASALEGQDLAAAIQSGTLLLTAGSNVKVSVDVSGPVTELPEEMEQHLLRIVQEAVTNVLKHAAARNIWVKIRVEPRKLYLAILDDGRGFDQHDVFASRGGHFGVIGMRERAERLGGELRLASHPGEGTQVEVTVPLP</sequence>
<keyword evidence="3" id="KW-0902">Two-component regulatory system</keyword>
<dbReference type="Gene3D" id="2.60.40.10">
    <property type="entry name" value="Immunoglobulins"/>
    <property type="match status" value="1"/>
</dbReference>
<reference evidence="6" key="1">
    <citation type="submission" date="2006-10" db="EMBL/GenBank/DDBJ databases">
        <title>Complete sequence of Solibacter usitatus Ellin6076.</title>
        <authorList>
            <consortium name="US DOE Joint Genome Institute"/>
            <person name="Copeland A."/>
            <person name="Lucas S."/>
            <person name="Lapidus A."/>
            <person name="Barry K."/>
            <person name="Detter J.C."/>
            <person name="Glavina del Rio T."/>
            <person name="Hammon N."/>
            <person name="Israni S."/>
            <person name="Dalin E."/>
            <person name="Tice H."/>
            <person name="Pitluck S."/>
            <person name="Thompson L.S."/>
            <person name="Brettin T."/>
            <person name="Bruce D."/>
            <person name="Han C."/>
            <person name="Tapia R."/>
            <person name="Gilna P."/>
            <person name="Schmutz J."/>
            <person name="Larimer F."/>
            <person name="Land M."/>
            <person name="Hauser L."/>
            <person name="Kyrpides N."/>
            <person name="Mikhailova N."/>
            <person name="Janssen P.H."/>
            <person name="Kuske C.R."/>
            <person name="Richardson P."/>
        </authorList>
    </citation>
    <scope>NUCLEOTIDE SEQUENCE</scope>
    <source>
        <strain evidence="6">Ellin6076</strain>
    </source>
</reference>
<keyword evidence="4" id="KW-0472">Membrane</keyword>
<keyword evidence="2 6" id="KW-0418">Kinase</keyword>
<dbReference type="EMBL" id="CP000473">
    <property type="protein sequence ID" value="ABJ83179.1"/>
    <property type="molecule type" value="Genomic_DNA"/>
</dbReference>
<evidence type="ECO:0000256" key="2">
    <source>
        <dbReference type="ARBA" id="ARBA00022777"/>
    </source>
</evidence>
<keyword evidence="1" id="KW-0808">Transferase</keyword>
<dbReference type="Gene3D" id="1.20.5.1930">
    <property type="match status" value="1"/>
</dbReference>
<feature type="domain" description="Histidine kinase" evidence="5">
    <location>
        <begin position="879"/>
        <end position="969"/>
    </location>
</feature>
<dbReference type="Gene3D" id="2.130.10.10">
    <property type="entry name" value="YVTN repeat-like/Quinoprotein amine dehydrogenase"/>
    <property type="match status" value="3"/>
</dbReference>
<organism evidence="6">
    <name type="scientific">Solibacter usitatus (strain Ellin6076)</name>
    <dbReference type="NCBI Taxonomy" id="234267"/>
    <lineage>
        <taxon>Bacteria</taxon>
        <taxon>Pseudomonadati</taxon>
        <taxon>Acidobacteriota</taxon>
        <taxon>Terriglobia</taxon>
        <taxon>Bryobacterales</taxon>
        <taxon>Solibacteraceae</taxon>
        <taxon>Candidatus Solibacter</taxon>
    </lineage>
</organism>
<dbReference type="GO" id="GO:0016020">
    <property type="term" value="C:membrane"/>
    <property type="evidence" value="ECO:0007669"/>
    <property type="project" value="InterPro"/>
</dbReference>
<evidence type="ECO:0000256" key="1">
    <source>
        <dbReference type="ARBA" id="ARBA00022679"/>
    </source>
</evidence>
<evidence type="ECO:0000259" key="5">
    <source>
        <dbReference type="PROSITE" id="PS50109"/>
    </source>
</evidence>
<dbReference type="Pfam" id="PF02518">
    <property type="entry name" value="HATPase_c"/>
    <property type="match status" value="1"/>
</dbReference>
<dbReference type="STRING" id="234267.Acid_2189"/>
<keyword evidence="4" id="KW-1133">Transmembrane helix</keyword>
<dbReference type="PANTHER" id="PTHR24421">
    <property type="entry name" value="NITRATE/NITRITE SENSOR PROTEIN NARX-RELATED"/>
    <property type="match status" value="1"/>
</dbReference>
<feature type="transmembrane region" description="Helical" evidence="4">
    <location>
        <begin position="734"/>
        <end position="752"/>
    </location>
</feature>